<organism evidence="2 3">
    <name type="scientific">Gambusia affinis</name>
    <name type="common">Western mosquitofish</name>
    <name type="synonym">Heterandria affinis</name>
    <dbReference type="NCBI Taxonomy" id="33528"/>
    <lineage>
        <taxon>Eukaryota</taxon>
        <taxon>Metazoa</taxon>
        <taxon>Chordata</taxon>
        <taxon>Craniata</taxon>
        <taxon>Vertebrata</taxon>
        <taxon>Euteleostomi</taxon>
        <taxon>Actinopterygii</taxon>
        <taxon>Neopterygii</taxon>
        <taxon>Teleostei</taxon>
        <taxon>Neoteleostei</taxon>
        <taxon>Acanthomorphata</taxon>
        <taxon>Ovalentaria</taxon>
        <taxon>Atherinomorphae</taxon>
        <taxon>Cyprinodontiformes</taxon>
        <taxon>Poeciliidae</taxon>
        <taxon>Poeciliinae</taxon>
        <taxon>Gambusia</taxon>
    </lineage>
</organism>
<dbReference type="EMBL" id="NHOQ01000541">
    <property type="protein sequence ID" value="PWA29770.1"/>
    <property type="molecule type" value="Genomic_DNA"/>
</dbReference>
<dbReference type="AlphaFoldDB" id="A0A315W4K7"/>
<evidence type="ECO:0000313" key="3">
    <source>
        <dbReference type="Proteomes" id="UP000250572"/>
    </source>
</evidence>
<evidence type="ECO:0000313" key="2">
    <source>
        <dbReference type="EMBL" id="PWA29770.1"/>
    </source>
</evidence>
<reference evidence="2 3" key="1">
    <citation type="journal article" date="2018" name="G3 (Bethesda)">
        <title>A High-Quality Reference Genome for the Invasive Mosquitofish Gambusia affinis Using a Chicago Library.</title>
        <authorList>
            <person name="Hoffberg S.L."/>
            <person name="Troendle N.J."/>
            <person name="Glenn T.C."/>
            <person name="Mahmud O."/>
            <person name="Louha S."/>
            <person name="Chalopin D."/>
            <person name="Bennetzen J.L."/>
            <person name="Mauricio R."/>
        </authorList>
    </citation>
    <scope>NUCLEOTIDE SEQUENCE [LARGE SCALE GENOMIC DNA]</scope>
    <source>
        <strain evidence="2">NE01/NJP1002.9</strain>
        <tissue evidence="2">Muscle</tissue>
    </source>
</reference>
<dbReference type="Proteomes" id="UP000250572">
    <property type="component" value="Unassembled WGS sequence"/>
</dbReference>
<evidence type="ECO:0000256" key="1">
    <source>
        <dbReference type="SAM" id="MobiDB-lite"/>
    </source>
</evidence>
<feature type="region of interest" description="Disordered" evidence="1">
    <location>
        <begin position="147"/>
        <end position="168"/>
    </location>
</feature>
<keyword evidence="3" id="KW-1185">Reference proteome</keyword>
<comment type="caution">
    <text evidence="2">The sequence shown here is derived from an EMBL/GenBank/DDBJ whole genome shotgun (WGS) entry which is preliminary data.</text>
</comment>
<protein>
    <submittedName>
        <fullName evidence="2">Uncharacterized protein</fullName>
    </submittedName>
</protein>
<accession>A0A315W4K7</accession>
<sequence length="341" mass="37227">MLRLDVTHLPLSVRQLIQADSEDVELLSLLSSELTALSFFSAFAFPSSSRSIFSFCSCTSSHLSSCSARDRTSFSLMSTPRSGSIPSTFIVSDSRSTNSSYCGEIVVQTLARLVGFPHFVTRLRQWLLSLVCCCVVVRPDAALPPAAQSPDSAVASSGPGLVARQAEQQAERAELERRQLFQLLRVDQPPFPGTAEVSIQPPGPWTYTPPPVSPDSRALVWPPLSLSCWPQGFRLSSAISLCTVSLLALHSSSQDLTFSAKTATLILSLSSLLDGTPLDQKDASSDIVVETGSSAACWGQTSLYCFFNHSYPMFEAQQQRIYPKDSLLVIYIHKNLLFKHI</sequence>
<name>A0A315W4K7_GAMAF</name>
<gene>
    <name evidence="2" type="ORF">CCH79_00007917</name>
</gene>
<proteinExistence type="predicted"/>